<dbReference type="Proteomes" id="UP000662074">
    <property type="component" value="Unassembled WGS sequence"/>
</dbReference>
<keyword evidence="1" id="KW-0472">Membrane</keyword>
<keyword evidence="3" id="KW-1185">Reference proteome</keyword>
<dbReference type="RefSeq" id="WP_188414729.1">
    <property type="nucleotide sequence ID" value="NZ_BMDO01000002.1"/>
</dbReference>
<dbReference type="EMBL" id="BMDO01000002">
    <property type="protein sequence ID" value="GGI49974.1"/>
    <property type="molecule type" value="Genomic_DNA"/>
</dbReference>
<feature type="transmembrane region" description="Helical" evidence="1">
    <location>
        <begin position="71"/>
        <end position="92"/>
    </location>
</feature>
<keyword evidence="1" id="KW-1133">Transmembrane helix</keyword>
<name>A0A917J798_9SPHI</name>
<evidence type="ECO:0000313" key="3">
    <source>
        <dbReference type="Proteomes" id="UP000662074"/>
    </source>
</evidence>
<feature type="transmembrane region" description="Helical" evidence="1">
    <location>
        <begin position="44"/>
        <end position="65"/>
    </location>
</feature>
<feature type="transmembrane region" description="Helical" evidence="1">
    <location>
        <begin position="12"/>
        <end position="32"/>
    </location>
</feature>
<sequence>MPAQNITLPELFMLIAYMSFPVWCIARAIQWLQLKNLVALPRLILILLVSLVISFIITLVIWGGWPGKPMYSIICVPAVVAEGFILLMTFFVKKALVKKK</sequence>
<protein>
    <submittedName>
        <fullName evidence="2">Uncharacterized protein</fullName>
    </submittedName>
</protein>
<dbReference type="AlphaFoldDB" id="A0A917J798"/>
<keyword evidence="1" id="KW-0812">Transmembrane</keyword>
<reference evidence="2" key="2">
    <citation type="submission" date="2020-09" db="EMBL/GenBank/DDBJ databases">
        <authorList>
            <person name="Sun Q."/>
            <person name="Sedlacek I."/>
        </authorList>
    </citation>
    <scope>NUCLEOTIDE SEQUENCE</scope>
    <source>
        <strain evidence="2">CCM 8711</strain>
    </source>
</reference>
<gene>
    <name evidence="2" type="ORF">GCM10011425_11860</name>
</gene>
<organism evidence="2 3">
    <name type="scientific">Mucilaginibacter galii</name>
    <dbReference type="NCBI Taxonomy" id="2005073"/>
    <lineage>
        <taxon>Bacteria</taxon>
        <taxon>Pseudomonadati</taxon>
        <taxon>Bacteroidota</taxon>
        <taxon>Sphingobacteriia</taxon>
        <taxon>Sphingobacteriales</taxon>
        <taxon>Sphingobacteriaceae</taxon>
        <taxon>Mucilaginibacter</taxon>
    </lineage>
</organism>
<reference evidence="2" key="1">
    <citation type="journal article" date="2014" name="Int. J. Syst. Evol. Microbiol.">
        <title>Complete genome sequence of Corynebacterium casei LMG S-19264T (=DSM 44701T), isolated from a smear-ripened cheese.</title>
        <authorList>
            <consortium name="US DOE Joint Genome Institute (JGI-PGF)"/>
            <person name="Walter F."/>
            <person name="Albersmeier A."/>
            <person name="Kalinowski J."/>
            <person name="Ruckert C."/>
        </authorList>
    </citation>
    <scope>NUCLEOTIDE SEQUENCE</scope>
    <source>
        <strain evidence="2">CCM 8711</strain>
    </source>
</reference>
<comment type="caution">
    <text evidence="2">The sequence shown here is derived from an EMBL/GenBank/DDBJ whole genome shotgun (WGS) entry which is preliminary data.</text>
</comment>
<evidence type="ECO:0000313" key="2">
    <source>
        <dbReference type="EMBL" id="GGI49974.1"/>
    </source>
</evidence>
<proteinExistence type="predicted"/>
<accession>A0A917J798</accession>
<evidence type="ECO:0000256" key="1">
    <source>
        <dbReference type="SAM" id="Phobius"/>
    </source>
</evidence>